<proteinExistence type="predicted"/>
<keyword evidence="4" id="KW-1185">Reference proteome</keyword>
<reference evidence="4" key="1">
    <citation type="journal article" date="2019" name="Int. J. Syst. Evol. Microbiol.">
        <title>The Global Catalogue of Microorganisms (GCM) 10K type strain sequencing project: providing services to taxonomists for standard genome sequencing and annotation.</title>
        <authorList>
            <consortium name="The Broad Institute Genomics Platform"/>
            <consortium name="The Broad Institute Genome Sequencing Center for Infectious Disease"/>
            <person name="Wu L."/>
            <person name="Ma J."/>
        </authorList>
    </citation>
    <scope>NUCLEOTIDE SEQUENCE [LARGE SCALE GENOMIC DNA]</scope>
    <source>
        <strain evidence="4">KCTC 23299</strain>
    </source>
</reference>
<accession>A0ABW6A2W9</accession>
<dbReference type="InterPro" id="IPR008988">
    <property type="entry name" value="Transcriptional_repressor_C"/>
</dbReference>
<keyword evidence="1" id="KW-0408">Iron</keyword>
<dbReference type="SMART" id="SM00899">
    <property type="entry name" value="FeoA"/>
    <property type="match status" value="1"/>
</dbReference>
<dbReference type="Proteomes" id="UP001597511">
    <property type="component" value="Unassembled WGS sequence"/>
</dbReference>
<feature type="domain" description="Ferrous iron transporter FeoA-like" evidence="2">
    <location>
        <begin position="3"/>
        <end position="76"/>
    </location>
</feature>
<dbReference type="Gene3D" id="2.30.30.90">
    <property type="match status" value="1"/>
</dbReference>
<dbReference type="InterPro" id="IPR052713">
    <property type="entry name" value="FeoA"/>
</dbReference>
<evidence type="ECO:0000259" key="2">
    <source>
        <dbReference type="SMART" id="SM00899"/>
    </source>
</evidence>
<dbReference type="Pfam" id="PF04023">
    <property type="entry name" value="FeoA"/>
    <property type="match status" value="1"/>
</dbReference>
<comment type="caution">
    <text evidence="3">The sequence shown here is derived from an EMBL/GenBank/DDBJ whole genome shotgun (WGS) entry which is preliminary data.</text>
</comment>
<dbReference type="InterPro" id="IPR007167">
    <property type="entry name" value="Fe-transptr_FeoA-like"/>
</dbReference>
<organism evidence="3 4">
    <name type="scientific">Terrimonas rubra</name>
    <dbReference type="NCBI Taxonomy" id="1035890"/>
    <lineage>
        <taxon>Bacteria</taxon>
        <taxon>Pseudomonadati</taxon>
        <taxon>Bacteroidota</taxon>
        <taxon>Chitinophagia</taxon>
        <taxon>Chitinophagales</taxon>
        <taxon>Chitinophagaceae</taxon>
        <taxon>Terrimonas</taxon>
    </lineage>
</organism>
<dbReference type="RefSeq" id="WP_386095620.1">
    <property type="nucleotide sequence ID" value="NZ_JBHUOZ010000001.1"/>
</dbReference>
<evidence type="ECO:0000256" key="1">
    <source>
        <dbReference type="ARBA" id="ARBA00023004"/>
    </source>
</evidence>
<dbReference type="PANTHER" id="PTHR42954:SF2">
    <property type="entry name" value="FE(2+) TRANSPORT PROTEIN A"/>
    <property type="match status" value="1"/>
</dbReference>
<sequence length="80" mass="8777">MEQVLTTLKPGQQAVITRLVTDNDTMYLKLMEMGCTPGEAIAMERIAPLGDPIVVSVSGYTLSLRKEEAMHIMVGNIKLN</sequence>
<gene>
    <name evidence="3" type="ORF">ACFS6H_04430</name>
</gene>
<dbReference type="PANTHER" id="PTHR42954">
    <property type="entry name" value="FE(2+) TRANSPORT PROTEIN A"/>
    <property type="match status" value="1"/>
</dbReference>
<evidence type="ECO:0000313" key="4">
    <source>
        <dbReference type="Proteomes" id="UP001597511"/>
    </source>
</evidence>
<dbReference type="EMBL" id="JBHUOZ010000001">
    <property type="protein sequence ID" value="MFD2918946.1"/>
    <property type="molecule type" value="Genomic_DNA"/>
</dbReference>
<evidence type="ECO:0000313" key="3">
    <source>
        <dbReference type="EMBL" id="MFD2918946.1"/>
    </source>
</evidence>
<protein>
    <submittedName>
        <fullName evidence="3">Ferrous iron transport protein A</fullName>
    </submittedName>
</protein>
<dbReference type="InterPro" id="IPR038157">
    <property type="entry name" value="FeoA_core_dom"/>
</dbReference>
<name>A0ABW6A2W9_9BACT</name>
<dbReference type="SUPFAM" id="SSF50037">
    <property type="entry name" value="C-terminal domain of transcriptional repressors"/>
    <property type="match status" value="1"/>
</dbReference>